<feature type="domain" description="EF-hand" evidence="5">
    <location>
        <begin position="182"/>
        <end position="214"/>
    </location>
</feature>
<keyword evidence="3" id="KW-0106">Calcium</keyword>
<feature type="domain" description="EF-hand" evidence="5">
    <location>
        <begin position="146"/>
        <end position="181"/>
    </location>
</feature>
<dbReference type="SMART" id="SM00054">
    <property type="entry name" value="EFh"/>
    <property type="match status" value="4"/>
</dbReference>
<dbReference type="InterPro" id="IPR018247">
    <property type="entry name" value="EF_Hand_1_Ca_BS"/>
</dbReference>
<protein>
    <submittedName>
        <fullName evidence="6">CDC31-spindle pole body component, centrin</fullName>
    </submittedName>
</protein>
<dbReference type="PANTHER" id="PTHR23048:SF48">
    <property type="entry name" value="CENTRIN 3"/>
    <property type="match status" value="1"/>
</dbReference>
<dbReference type="Proteomes" id="UP001498771">
    <property type="component" value="Unassembled WGS sequence"/>
</dbReference>
<evidence type="ECO:0000256" key="4">
    <source>
        <dbReference type="SAM" id="MobiDB-lite"/>
    </source>
</evidence>
<comment type="caution">
    <text evidence="6">The sequence shown here is derived from an EMBL/GenBank/DDBJ whole genome shotgun (WGS) entry which is preliminary data.</text>
</comment>
<dbReference type="EMBL" id="JBBJBU010000014">
    <property type="protein sequence ID" value="KAK7202900.1"/>
    <property type="molecule type" value="Genomic_DNA"/>
</dbReference>
<dbReference type="CDD" id="cd00051">
    <property type="entry name" value="EFh"/>
    <property type="match status" value="2"/>
</dbReference>
<dbReference type="Pfam" id="PF13499">
    <property type="entry name" value="EF-hand_7"/>
    <property type="match status" value="1"/>
</dbReference>
<dbReference type="InterPro" id="IPR011992">
    <property type="entry name" value="EF-hand-dom_pair"/>
</dbReference>
<organism evidence="6 7">
    <name type="scientific">Myxozyma melibiosi</name>
    <dbReference type="NCBI Taxonomy" id="54550"/>
    <lineage>
        <taxon>Eukaryota</taxon>
        <taxon>Fungi</taxon>
        <taxon>Dikarya</taxon>
        <taxon>Ascomycota</taxon>
        <taxon>Saccharomycotina</taxon>
        <taxon>Lipomycetes</taxon>
        <taxon>Lipomycetales</taxon>
        <taxon>Lipomycetaceae</taxon>
        <taxon>Myxozyma</taxon>
    </lineage>
</organism>
<feature type="compositionally biased region" description="Polar residues" evidence="4">
    <location>
        <begin position="1"/>
        <end position="15"/>
    </location>
</feature>
<dbReference type="PROSITE" id="PS00018">
    <property type="entry name" value="EF_HAND_1"/>
    <property type="match status" value="2"/>
</dbReference>
<accession>A0ABR1EZ70</accession>
<evidence type="ECO:0000256" key="1">
    <source>
        <dbReference type="ARBA" id="ARBA00022723"/>
    </source>
</evidence>
<evidence type="ECO:0000259" key="5">
    <source>
        <dbReference type="PROSITE" id="PS50222"/>
    </source>
</evidence>
<dbReference type="InterPro" id="IPR050230">
    <property type="entry name" value="CALM/Myosin/TropC-like"/>
</dbReference>
<dbReference type="PROSITE" id="PS50222">
    <property type="entry name" value="EF_HAND_2"/>
    <property type="match status" value="3"/>
</dbReference>
<dbReference type="RefSeq" id="XP_064765933.1">
    <property type="nucleotide sequence ID" value="XM_064913577.1"/>
</dbReference>
<sequence>MYSSTLNHQSISSKLASRRRNLSPGPAAAAGAANAAAANAAAAGNPGAPAAGGLNATGARAGAQARRRELTEEQRHEIEEAFRIFDMDGDGKIDYHELKVAMRALGFEAKKSEVADILRDNERGSPGFITFDSFFRVMSEKISLRDPLDEIRRAFALFDEDQTGKISLRNLRKIAKELNENLEEEELEAMINEFDLDGDGEISLDEFIAICSDK</sequence>
<evidence type="ECO:0000313" key="6">
    <source>
        <dbReference type="EMBL" id="KAK7202900.1"/>
    </source>
</evidence>
<dbReference type="Pfam" id="PF00036">
    <property type="entry name" value="EF-hand_1"/>
    <property type="match status" value="1"/>
</dbReference>
<dbReference type="SUPFAM" id="SSF47473">
    <property type="entry name" value="EF-hand"/>
    <property type="match status" value="1"/>
</dbReference>
<dbReference type="GeneID" id="90039089"/>
<proteinExistence type="predicted"/>
<dbReference type="Gene3D" id="1.10.238.10">
    <property type="entry name" value="EF-hand"/>
    <property type="match status" value="2"/>
</dbReference>
<name>A0ABR1EZ70_9ASCO</name>
<evidence type="ECO:0000313" key="7">
    <source>
        <dbReference type="Proteomes" id="UP001498771"/>
    </source>
</evidence>
<evidence type="ECO:0000256" key="2">
    <source>
        <dbReference type="ARBA" id="ARBA00022737"/>
    </source>
</evidence>
<keyword evidence="7" id="KW-1185">Reference proteome</keyword>
<keyword evidence="2" id="KW-0677">Repeat</keyword>
<keyword evidence="1" id="KW-0479">Metal-binding</keyword>
<feature type="region of interest" description="Disordered" evidence="4">
    <location>
        <begin position="1"/>
        <end position="27"/>
    </location>
</feature>
<reference evidence="6 7" key="1">
    <citation type="submission" date="2024-03" db="EMBL/GenBank/DDBJ databases">
        <title>Genome-scale model development and genomic sequencing of the oleaginous clade Lipomyces.</title>
        <authorList>
            <consortium name="Lawrence Berkeley National Laboratory"/>
            <person name="Czajka J.J."/>
            <person name="Han Y."/>
            <person name="Kim J."/>
            <person name="Mondo S.J."/>
            <person name="Hofstad B.A."/>
            <person name="Robles A."/>
            <person name="Haridas S."/>
            <person name="Riley R."/>
            <person name="LaButti K."/>
            <person name="Pangilinan J."/>
            <person name="Andreopoulos W."/>
            <person name="Lipzen A."/>
            <person name="Yan J."/>
            <person name="Wang M."/>
            <person name="Ng V."/>
            <person name="Grigoriev I.V."/>
            <person name="Spatafora J.W."/>
            <person name="Magnuson J.K."/>
            <person name="Baker S.E."/>
            <person name="Pomraning K.R."/>
        </authorList>
    </citation>
    <scope>NUCLEOTIDE SEQUENCE [LARGE SCALE GENOMIC DNA]</scope>
    <source>
        <strain evidence="6 7">Phaff 52-87</strain>
    </source>
</reference>
<dbReference type="PANTHER" id="PTHR23048">
    <property type="entry name" value="MYOSIN LIGHT CHAIN 1, 3"/>
    <property type="match status" value="1"/>
</dbReference>
<evidence type="ECO:0000256" key="3">
    <source>
        <dbReference type="ARBA" id="ARBA00022837"/>
    </source>
</evidence>
<gene>
    <name evidence="6" type="ORF">BZA70DRAFT_284265</name>
</gene>
<feature type="domain" description="EF-hand" evidence="5">
    <location>
        <begin position="73"/>
        <end position="108"/>
    </location>
</feature>
<dbReference type="InterPro" id="IPR002048">
    <property type="entry name" value="EF_hand_dom"/>
</dbReference>